<dbReference type="InterPro" id="IPR001853">
    <property type="entry name" value="DSBA-like_thioredoxin_dom"/>
</dbReference>
<evidence type="ECO:0000313" key="2">
    <source>
        <dbReference type="EMBL" id="QBM29316.1"/>
    </source>
</evidence>
<dbReference type="Pfam" id="PF01323">
    <property type="entry name" value="DSBA"/>
    <property type="match status" value="1"/>
</dbReference>
<sequence length="218" mass="24143">MTKTLKIDFVSDVSCPWCAIGLAGLERALERVQPDIAAELHFQPFELNPQMGPEGEDVGEHLTRKYGSTPEQQAQIRETIRQRGAEAGFSFNKDGRGRIWNTFDAHRLLTWAEAEGEPGQQLALKRALMEAHHGRAESPADPAVLLAAVQQAGLDVDRAQRVLTSDEFADEVREREQFYTGHGIHSVPAVIVNDRHLISGGQPAEAYEQALRQIAQEA</sequence>
<dbReference type="PANTHER" id="PTHR13887">
    <property type="entry name" value="GLUTATHIONE S-TRANSFERASE KAPPA"/>
    <property type="match status" value="1"/>
</dbReference>
<dbReference type="Proteomes" id="UP000293912">
    <property type="component" value="Chromosome"/>
</dbReference>
<gene>
    <name evidence="2" type="ORF">HPF_16610</name>
</gene>
<accession>A0A4P6X3V8</accession>
<proteinExistence type="predicted"/>
<dbReference type="CDD" id="cd03024">
    <property type="entry name" value="DsbA_FrnE"/>
    <property type="match status" value="1"/>
</dbReference>
<dbReference type="InterPro" id="IPR036249">
    <property type="entry name" value="Thioredoxin-like_sf"/>
</dbReference>
<evidence type="ECO:0000313" key="3">
    <source>
        <dbReference type="Proteomes" id="UP000293912"/>
    </source>
</evidence>
<dbReference type="AlphaFoldDB" id="A0A4P6X3V8"/>
<dbReference type="EMBL" id="CP037867">
    <property type="protein sequence ID" value="QBM29316.1"/>
    <property type="molecule type" value="Genomic_DNA"/>
</dbReference>
<dbReference type="PANTHER" id="PTHR13887:SF41">
    <property type="entry name" value="THIOREDOXIN SUPERFAMILY PROTEIN"/>
    <property type="match status" value="1"/>
</dbReference>
<reference evidence="2 3" key="1">
    <citation type="submission" date="2019-03" db="EMBL/GenBank/DDBJ databases">
        <authorList>
            <person name="Sebastian G."/>
            <person name="Baumann P."/>
            <person name="Ruckert C."/>
            <person name="Kalinowski J."/>
            <person name="Nebel B."/>
            <person name="Takors R."/>
            <person name="Blombach B."/>
        </authorList>
    </citation>
    <scope>NUCLEOTIDE SEQUENCE [LARGE SCALE GENOMIC DNA]</scope>
    <source>
        <strain evidence="2 3">DSM 1084</strain>
    </source>
</reference>
<dbReference type="KEGG" id="hpse:HPF_16610"/>
<name>A0A4P6X3V8_HYDPS</name>
<dbReference type="GO" id="GO:0016491">
    <property type="term" value="F:oxidoreductase activity"/>
    <property type="evidence" value="ECO:0007669"/>
    <property type="project" value="InterPro"/>
</dbReference>
<keyword evidence="3" id="KW-1185">Reference proteome</keyword>
<protein>
    <submittedName>
        <fullName evidence="2">DSBA-like thioredoxin domain protein</fullName>
    </submittedName>
</protein>
<evidence type="ECO:0000259" key="1">
    <source>
        <dbReference type="Pfam" id="PF01323"/>
    </source>
</evidence>
<organism evidence="2 3">
    <name type="scientific">Hydrogenophaga pseudoflava</name>
    <name type="common">Pseudomonas carboxydoflava</name>
    <dbReference type="NCBI Taxonomy" id="47421"/>
    <lineage>
        <taxon>Bacteria</taxon>
        <taxon>Pseudomonadati</taxon>
        <taxon>Pseudomonadota</taxon>
        <taxon>Betaproteobacteria</taxon>
        <taxon>Burkholderiales</taxon>
        <taxon>Comamonadaceae</taxon>
        <taxon>Hydrogenophaga</taxon>
    </lineage>
</organism>
<feature type="domain" description="DSBA-like thioredoxin" evidence="1">
    <location>
        <begin position="7"/>
        <end position="211"/>
    </location>
</feature>
<dbReference type="Gene3D" id="3.40.30.10">
    <property type="entry name" value="Glutaredoxin"/>
    <property type="match status" value="1"/>
</dbReference>
<dbReference type="RefSeq" id="WP_066158243.1">
    <property type="nucleotide sequence ID" value="NZ_CP037867.1"/>
</dbReference>
<dbReference type="SUPFAM" id="SSF52833">
    <property type="entry name" value="Thioredoxin-like"/>
    <property type="match status" value="1"/>
</dbReference>